<dbReference type="EMBL" id="CP022745">
    <property type="protein sequence ID" value="ASY43068.1"/>
    <property type="molecule type" value="Genomic_DNA"/>
</dbReference>
<evidence type="ECO:0000313" key="4">
    <source>
        <dbReference type="Proteomes" id="UP000217141"/>
    </source>
</evidence>
<evidence type="ECO:0000259" key="1">
    <source>
        <dbReference type="Pfam" id="PF13550"/>
    </source>
</evidence>
<name>A0A249MP04_SPHXE</name>
<protein>
    <submittedName>
        <fullName evidence="3">Uncharacterized protein</fullName>
    </submittedName>
</protein>
<dbReference type="KEGG" id="shyd:CJD35_00300"/>
<dbReference type="Pfam" id="PF23666">
    <property type="entry name" value="Rcc01698_C"/>
    <property type="match status" value="1"/>
</dbReference>
<organism evidence="3 4">
    <name type="scientific">Sphingobium xenophagum</name>
    <dbReference type="NCBI Taxonomy" id="121428"/>
    <lineage>
        <taxon>Bacteria</taxon>
        <taxon>Pseudomonadati</taxon>
        <taxon>Pseudomonadota</taxon>
        <taxon>Alphaproteobacteria</taxon>
        <taxon>Sphingomonadales</taxon>
        <taxon>Sphingomonadaceae</taxon>
        <taxon>Sphingobium</taxon>
    </lineage>
</organism>
<gene>
    <name evidence="3" type="ORF">CJD35_00300</name>
</gene>
<dbReference type="InterPro" id="IPR056490">
    <property type="entry name" value="Rcc01698_C"/>
</dbReference>
<dbReference type="InterPro" id="IPR032876">
    <property type="entry name" value="J_dom"/>
</dbReference>
<dbReference type="AlphaFoldDB" id="A0A249MP04"/>
<dbReference type="Pfam" id="PF13550">
    <property type="entry name" value="Phage-tail_3"/>
    <property type="match status" value="1"/>
</dbReference>
<dbReference type="Proteomes" id="UP000217141">
    <property type="component" value="Chromosome I"/>
</dbReference>
<feature type="domain" description="Tip attachment protein J" evidence="1">
    <location>
        <begin position="249"/>
        <end position="402"/>
    </location>
</feature>
<proteinExistence type="predicted"/>
<evidence type="ECO:0000313" key="3">
    <source>
        <dbReference type="EMBL" id="ASY43068.1"/>
    </source>
</evidence>
<evidence type="ECO:0000259" key="2">
    <source>
        <dbReference type="Pfam" id="PF23666"/>
    </source>
</evidence>
<accession>A0A249MP04</accession>
<feature type="domain" description="Rcc01698-like C-terminal" evidence="2">
    <location>
        <begin position="495"/>
        <end position="589"/>
    </location>
</feature>
<reference evidence="3 4" key="1">
    <citation type="submission" date="2017-08" db="EMBL/GenBank/DDBJ databases">
        <title>Whole Genome Sequence of Sphingobium hydrophobicum C1: Insights into Adaption to the Electronic-waste Contaminated Sediment.</title>
        <authorList>
            <person name="Song D."/>
            <person name="Chen X."/>
            <person name="Xu M."/>
        </authorList>
    </citation>
    <scope>NUCLEOTIDE SEQUENCE [LARGE SCALE GENOMIC DNA]</scope>
    <source>
        <strain evidence="3 4">C1</strain>
    </source>
</reference>
<sequence length="746" mass="76609">MNVRPPAREQDAFGEIFMATVVLSAVGTVIGGPIGGAVGALIGNAIDHAVLFKPKGREGPRLNELQVQTSSYGTQVPRLFGTMRVAGTVIWATDLRETKSKSGGGKGRPSVTSYSYSASFAVALSARAIGSIGRIWADGNLLRGAAGDFKSALSAFRVHDGGADQAVDPLIAAAQGVAVTPAHRGMAYVVFEDLALEDYGNRIPSLTFEVVADAQAVAIEAIAAAVSDGRIGGAGLASIEGYAASGADVREAIAPLVESHGLALQGLRLTAAGESADEIGAAALAARVNGRRIDAVEHAGGAADAVPVALSLRHYDAARDYQAGVQRVTRPGPGRAERGIELPAVLAADAARELAGARLASGWTGRATMVMRCGWAALGLEPGEVVRVSDVPGLWRIEEREWEAMAVRLSLRRVPGAGGVMPGGASSGAIVRQVDAPHGVTSLMLADLPRLTEGVADAPLVIAAASGGPGWRSAALFAMSGTGEAIPIGRSAPRAVMGVADHALPPGSVTMVDGRNALDVTLLAADMALLSADEQGLAQGRNLCLVGRELIQFGAAVQNGEARYRLSDLRRGLRGTEWAMDAHVAGEPFLLIEEERLADPLAMLGVAGEIGGTVQLSAIGLGDVEPVVAGVAITGEALMPPAPVHVRAQADGGGWQIGWTRRSRAGWRWSSGGDVPLGEESERYAVRVLKGDVVVRSAETIAPGWTYDAAMIAVDSGAGHDGALSVEVRQVGTFATGRAATVAIAI</sequence>